<organism evidence="11 12">
    <name type="scientific">Chloropicon primus</name>
    <dbReference type="NCBI Taxonomy" id="1764295"/>
    <lineage>
        <taxon>Eukaryota</taxon>
        <taxon>Viridiplantae</taxon>
        <taxon>Chlorophyta</taxon>
        <taxon>Chloropicophyceae</taxon>
        <taxon>Chloropicales</taxon>
        <taxon>Chloropicaceae</taxon>
        <taxon>Chloropicon</taxon>
    </lineage>
</organism>
<feature type="domain" description="Starch synthase catalytic" evidence="10">
    <location>
        <begin position="79"/>
        <end position="346"/>
    </location>
</feature>
<dbReference type="InterPro" id="IPR001296">
    <property type="entry name" value="Glyco_trans_1"/>
</dbReference>
<evidence type="ECO:0000256" key="2">
    <source>
        <dbReference type="ARBA" id="ARBA00010281"/>
    </source>
</evidence>
<evidence type="ECO:0000256" key="5">
    <source>
        <dbReference type="ARBA" id="ARBA00022676"/>
    </source>
</evidence>
<evidence type="ECO:0000256" key="1">
    <source>
        <dbReference type="ARBA" id="ARBA00004727"/>
    </source>
</evidence>
<dbReference type="NCBIfam" id="TIGR02095">
    <property type="entry name" value="glgA"/>
    <property type="match status" value="1"/>
</dbReference>
<evidence type="ECO:0000313" key="12">
    <source>
        <dbReference type="Proteomes" id="UP000316726"/>
    </source>
</evidence>
<feature type="domain" description="Glycosyl transferase family 1" evidence="9">
    <location>
        <begin position="404"/>
        <end position="536"/>
    </location>
</feature>
<evidence type="ECO:0000256" key="8">
    <source>
        <dbReference type="RuleBase" id="RU361232"/>
    </source>
</evidence>
<accession>A0A5B8MYA0</accession>
<evidence type="ECO:0000256" key="4">
    <source>
        <dbReference type="ARBA" id="ARBA00022640"/>
    </source>
</evidence>
<dbReference type="EMBL" id="CP031047">
    <property type="protein sequence ID" value="QDZ24595.1"/>
    <property type="molecule type" value="Genomic_DNA"/>
</dbReference>
<gene>
    <name evidence="11" type="ORF">A3770_14p71130</name>
</gene>
<dbReference type="CDD" id="cd03791">
    <property type="entry name" value="GT5_Glycogen_synthase_DULL1-like"/>
    <property type="match status" value="1"/>
</dbReference>
<comment type="subcellular location">
    <subcellularLocation>
        <location evidence="8">Plastid</location>
        <location evidence="8">Chloroplast</location>
    </subcellularLocation>
    <subcellularLocation>
        <location evidence="8">Plastid</location>
        <location evidence="8">Amyloplast</location>
    </subcellularLocation>
</comment>
<dbReference type="Proteomes" id="UP000316726">
    <property type="component" value="Chromosome 14"/>
</dbReference>
<keyword evidence="12" id="KW-1185">Reference proteome</keyword>
<dbReference type="FunFam" id="3.40.50.2000:FF:000090">
    <property type="entry name" value="Starch synthase, chloroplastic/amyloplastic"/>
    <property type="match status" value="1"/>
</dbReference>
<dbReference type="GO" id="GO:0009507">
    <property type="term" value="C:chloroplast"/>
    <property type="evidence" value="ECO:0007669"/>
    <property type="project" value="UniProtKB-SubCell"/>
</dbReference>
<comment type="pathway">
    <text evidence="1 8">Glycan biosynthesis; starch biosynthesis.</text>
</comment>
<dbReference type="Pfam" id="PF00534">
    <property type="entry name" value="Glycos_transf_1"/>
    <property type="match status" value="1"/>
</dbReference>
<evidence type="ECO:0000256" key="6">
    <source>
        <dbReference type="ARBA" id="ARBA00022679"/>
    </source>
</evidence>
<dbReference type="InterPro" id="IPR011835">
    <property type="entry name" value="GS/SS"/>
</dbReference>
<evidence type="ECO:0000259" key="10">
    <source>
        <dbReference type="Pfam" id="PF08323"/>
    </source>
</evidence>
<proteinExistence type="inferred from homology"/>
<keyword evidence="7 8" id="KW-0750">Starch biosynthesis</keyword>
<dbReference type="InterPro" id="IPR013534">
    <property type="entry name" value="Starch_synth_cat_dom"/>
</dbReference>
<dbReference type="PANTHER" id="PTHR45825:SF3">
    <property type="entry name" value="GRANULE-BOUND STARCH SYNTHASE 1, CHLOROPLASTIC_AMYLOPLASTIC"/>
    <property type="match status" value="1"/>
</dbReference>
<dbReference type="Gene3D" id="3.40.50.2000">
    <property type="entry name" value="Glycogen Phosphorylase B"/>
    <property type="match status" value="2"/>
</dbReference>
<dbReference type="GO" id="GO:0009501">
    <property type="term" value="C:amyloplast"/>
    <property type="evidence" value="ECO:0007669"/>
    <property type="project" value="UniProtKB-SubCell"/>
</dbReference>
<evidence type="ECO:0000313" key="11">
    <source>
        <dbReference type="EMBL" id="QDZ24595.1"/>
    </source>
</evidence>
<dbReference type="EC" id="2.4.1.-" evidence="8"/>
<evidence type="ECO:0000256" key="3">
    <source>
        <dbReference type="ARBA" id="ARBA00022528"/>
    </source>
</evidence>
<reference evidence="11 12" key="1">
    <citation type="submission" date="2018-07" db="EMBL/GenBank/DDBJ databases">
        <title>The complete nuclear genome of the prasinophyte Chloropicon primus (CCMP1205).</title>
        <authorList>
            <person name="Pombert J.-F."/>
            <person name="Otis C."/>
            <person name="Turmel M."/>
            <person name="Lemieux C."/>
        </authorList>
    </citation>
    <scope>NUCLEOTIDE SEQUENCE [LARGE SCALE GENOMIC DNA]</scope>
    <source>
        <strain evidence="11 12">CCMP1205</strain>
    </source>
</reference>
<dbReference type="STRING" id="1764295.A0A5B8MYA0"/>
<keyword evidence="8" id="KW-0035">Amyloplast</keyword>
<dbReference type="GO" id="GO:0004373">
    <property type="term" value="F:alpha-1,4-glucan glucosyltransferase (UDP-glucose donor) activity"/>
    <property type="evidence" value="ECO:0007669"/>
    <property type="project" value="InterPro"/>
</dbReference>
<evidence type="ECO:0000259" key="9">
    <source>
        <dbReference type="Pfam" id="PF00534"/>
    </source>
</evidence>
<keyword evidence="5 8" id="KW-0328">Glycosyltransferase</keyword>
<evidence type="ECO:0000256" key="7">
    <source>
        <dbReference type="ARBA" id="ARBA00022922"/>
    </source>
</evidence>
<dbReference type="Pfam" id="PF08323">
    <property type="entry name" value="Glyco_transf_5"/>
    <property type="match status" value="1"/>
</dbReference>
<dbReference type="OrthoDB" id="512920at2759"/>
<keyword evidence="3 8" id="KW-0150">Chloroplast</keyword>
<dbReference type="AlphaFoldDB" id="A0A5B8MYA0"/>
<dbReference type="PANTHER" id="PTHR45825">
    <property type="entry name" value="GRANULE-BOUND STARCH SYNTHASE 1, CHLOROPLASTIC/AMYLOPLASTIC"/>
    <property type="match status" value="1"/>
</dbReference>
<dbReference type="HAMAP" id="MF_00484">
    <property type="entry name" value="Glycogen_synth"/>
    <property type="match status" value="1"/>
</dbReference>
<keyword evidence="6" id="KW-0808">Transferase</keyword>
<dbReference type="UniPathway" id="UPA00152"/>
<dbReference type="GO" id="GO:0019252">
    <property type="term" value="P:starch biosynthetic process"/>
    <property type="evidence" value="ECO:0007669"/>
    <property type="project" value="UniProtKB-UniRule"/>
</dbReference>
<name>A0A5B8MYA0_9CHLO</name>
<dbReference type="SUPFAM" id="SSF53756">
    <property type="entry name" value="UDP-Glycosyltransferase/glycogen phosphorylase"/>
    <property type="match status" value="1"/>
</dbReference>
<protein>
    <recommendedName>
        <fullName evidence="8">Starch synthase, chloroplastic/amyloplastic</fullName>
        <ecNumber evidence="8">2.4.1.-</ecNumber>
    </recommendedName>
</protein>
<comment type="similarity">
    <text evidence="2 8">Belongs to the glycosyltransferase 1 family. Bacterial/plant glycogen synthase subfamily.</text>
</comment>
<sequence length="607" mass="65810">MMTKAAARSQVTTTTTRRDVKNIIRCRGGVDDLRARRKVGGGGTRAVVVARAEKVAAAAAAAAAPDKPLVELPHTPQDIVFVAAEVAPWSKTGGLGDVVGGLPVELAKRGHRVMTVAPRYDQYSDAWDTSVVLEIMGEKVGFFHSKKKGVDRVFVDHPCFLAKVWGKTGSKLYGLKSGADFIDNSKRFRMFCEAAIEAARCLPFSYGENVTFVANDWHSALVPVLLRDVYKPSGQFADAKCAFCVHNIAFQGRFWEDTWDTLGLPESSKELFAFEDGYNKVYSELTPADESEKLEDASELGTTYGKLNWMQAGFYAADRNITVSPNYAEEVVADASKGVELDKIIEAAGGIEGIVNGMDNNDFNPVKDKYIPVKYGPNSVAEGKAAAKEALQAELGLEVDATIPLMGFIGRLEEQKGVDILLKAIPEIQERCKCQVVVLGTGKKKFEKLVKNLDVEFPENVKGVVKFSTPLAHLIFAGSDFLAIPSRFEPCGLIQLQAMTYGSVPIVSSTGGLVDTVKEGVTGFHIGALDADELTEEDASAVATTVARAVETYGSEVYASMSRKCISQDLSWAEPAKKWEAVIEEMKSMSVEATEKKESVSTPVVKV</sequence>
<keyword evidence="4" id="KW-0934">Plastid</keyword>